<evidence type="ECO:0000256" key="1">
    <source>
        <dbReference type="ARBA" id="ARBA00022898"/>
    </source>
</evidence>
<gene>
    <name evidence="6" type="ORF">SAMN05661077_0966</name>
</gene>
<dbReference type="PANTHER" id="PTHR10146">
    <property type="entry name" value="PROLINE SYNTHETASE CO-TRANSCRIBED BACTERIAL HOMOLOG PROTEIN"/>
    <property type="match status" value="1"/>
</dbReference>
<dbReference type="CDD" id="cd06824">
    <property type="entry name" value="PLPDE_III_Yggs_like"/>
    <property type="match status" value="1"/>
</dbReference>
<dbReference type="EMBL" id="FMUN01000002">
    <property type="protein sequence ID" value="SCX99229.1"/>
    <property type="molecule type" value="Genomic_DNA"/>
</dbReference>
<proteinExistence type="inferred from homology"/>
<dbReference type="InterPro" id="IPR001608">
    <property type="entry name" value="Ala_racemase_N"/>
</dbReference>
<evidence type="ECO:0000259" key="5">
    <source>
        <dbReference type="Pfam" id="PF01168"/>
    </source>
</evidence>
<dbReference type="InterPro" id="IPR029066">
    <property type="entry name" value="PLP-binding_barrel"/>
</dbReference>
<comment type="similarity">
    <text evidence="2 4">Belongs to the pyridoxal phosphate-binding protein YggS/PROSC family.</text>
</comment>
<dbReference type="AlphaFoldDB" id="A0A1G5C9R9"/>
<dbReference type="PIRSF" id="PIRSF004848">
    <property type="entry name" value="YBL036c_PLPDEIII"/>
    <property type="match status" value="1"/>
</dbReference>
<dbReference type="PROSITE" id="PS01211">
    <property type="entry name" value="UPF0001"/>
    <property type="match status" value="1"/>
</dbReference>
<accession>A0A1G5C9R9</accession>
<evidence type="ECO:0000256" key="2">
    <source>
        <dbReference type="HAMAP-Rule" id="MF_02087"/>
    </source>
</evidence>
<dbReference type="Gene3D" id="3.20.20.10">
    <property type="entry name" value="Alanine racemase"/>
    <property type="match status" value="1"/>
</dbReference>
<protein>
    <recommendedName>
        <fullName evidence="2">Pyridoxal phosphate homeostasis protein</fullName>
        <shortName evidence="2">PLP homeostasis protein</shortName>
    </recommendedName>
</protein>
<reference evidence="7" key="1">
    <citation type="submission" date="2016-10" db="EMBL/GenBank/DDBJ databases">
        <authorList>
            <person name="Varghese N."/>
        </authorList>
    </citation>
    <scope>NUCLEOTIDE SEQUENCE [LARGE SCALE GENOMIC DNA]</scope>
    <source>
        <strain evidence="7">HL 19</strain>
    </source>
</reference>
<comment type="function">
    <text evidence="2">Pyridoxal 5'-phosphate (PLP)-binding protein, which is involved in PLP homeostasis.</text>
</comment>
<dbReference type="HAMAP" id="MF_02087">
    <property type="entry name" value="PLP_homeostasis"/>
    <property type="match status" value="1"/>
</dbReference>
<feature type="domain" description="Alanine racemase N-terminal" evidence="5">
    <location>
        <begin position="31"/>
        <end position="231"/>
    </location>
</feature>
<organism evidence="6 7">
    <name type="scientific">Thiohalorhabdus denitrificans</name>
    <dbReference type="NCBI Taxonomy" id="381306"/>
    <lineage>
        <taxon>Bacteria</taxon>
        <taxon>Pseudomonadati</taxon>
        <taxon>Pseudomonadota</taxon>
        <taxon>Gammaproteobacteria</taxon>
        <taxon>Thiohalorhabdales</taxon>
        <taxon>Thiohalorhabdaceae</taxon>
        <taxon>Thiohalorhabdus</taxon>
    </lineage>
</organism>
<dbReference type="GO" id="GO:0030170">
    <property type="term" value="F:pyridoxal phosphate binding"/>
    <property type="evidence" value="ECO:0007669"/>
    <property type="project" value="UniProtKB-UniRule"/>
</dbReference>
<evidence type="ECO:0000256" key="4">
    <source>
        <dbReference type="RuleBase" id="RU004514"/>
    </source>
</evidence>
<comment type="cofactor">
    <cofactor evidence="3">
        <name>pyridoxal 5'-phosphate</name>
        <dbReference type="ChEBI" id="CHEBI:597326"/>
    </cofactor>
</comment>
<dbReference type="Pfam" id="PF01168">
    <property type="entry name" value="Ala_racemase_N"/>
    <property type="match status" value="1"/>
</dbReference>
<dbReference type="NCBIfam" id="TIGR00044">
    <property type="entry name" value="YggS family pyridoxal phosphate-dependent enzyme"/>
    <property type="match status" value="1"/>
</dbReference>
<sequence>MDESSAYGRRVADIRERIAAAARRGGRDPGAVPLLAVSKTFPAEAVRALAEAGQRAFAESYVQEAEAKQAELADLSLDWHFIGPLQSNKAGRVATAFPWVHSVDRAKIARALDRHRTGQPPLDVCLQVNISDEASKSGCAPEEAPALATRIRDECPHLRLRGLMAIPAPGATSEESRPAFRRLAGLLAELRETVPGPPWDTLSMGMSGDFEVAVEEGATHVRVGSALFGERTYPGKTD</sequence>
<evidence type="ECO:0000313" key="6">
    <source>
        <dbReference type="EMBL" id="SCX99229.1"/>
    </source>
</evidence>
<feature type="modified residue" description="N6-(pyridoxal phosphate)lysine" evidence="2 3">
    <location>
        <position position="39"/>
    </location>
</feature>
<dbReference type="FunFam" id="3.20.20.10:FF:000018">
    <property type="entry name" value="Pyridoxal phosphate homeostasis protein"/>
    <property type="match status" value="1"/>
</dbReference>
<evidence type="ECO:0000256" key="3">
    <source>
        <dbReference type="PIRSR" id="PIRSR004848-1"/>
    </source>
</evidence>
<dbReference type="STRING" id="381306.AN478_10350"/>
<dbReference type="InterPro" id="IPR011078">
    <property type="entry name" value="PyrdxlP_homeostasis"/>
</dbReference>
<keyword evidence="7" id="KW-1185">Reference proteome</keyword>
<dbReference type="PANTHER" id="PTHR10146:SF14">
    <property type="entry name" value="PYRIDOXAL PHOSPHATE HOMEOSTASIS PROTEIN"/>
    <property type="match status" value="1"/>
</dbReference>
<dbReference type="RefSeq" id="WP_074471264.1">
    <property type="nucleotide sequence ID" value="NZ_FMUN01000002.1"/>
</dbReference>
<evidence type="ECO:0000313" key="7">
    <source>
        <dbReference type="Proteomes" id="UP000183104"/>
    </source>
</evidence>
<name>A0A1G5C9R9_9GAMM</name>
<dbReference type="Proteomes" id="UP000183104">
    <property type="component" value="Unassembled WGS sequence"/>
</dbReference>
<keyword evidence="1 2" id="KW-0663">Pyridoxal phosphate</keyword>
<dbReference type="SUPFAM" id="SSF51419">
    <property type="entry name" value="PLP-binding barrel"/>
    <property type="match status" value="1"/>
</dbReference>